<dbReference type="InterPro" id="IPR012577">
    <property type="entry name" value="NIPSNAP"/>
</dbReference>
<feature type="domain" description="NIPSNAP" evidence="3">
    <location>
        <begin position="64"/>
        <end position="132"/>
    </location>
</feature>
<dbReference type="AlphaFoldDB" id="A0AA35U0X1"/>
<evidence type="ECO:0000259" key="3">
    <source>
        <dbReference type="Pfam" id="PF07978"/>
    </source>
</evidence>
<evidence type="ECO:0000313" key="5">
    <source>
        <dbReference type="Proteomes" id="UP001174909"/>
    </source>
</evidence>
<dbReference type="Proteomes" id="UP001174909">
    <property type="component" value="Unassembled WGS sequence"/>
</dbReference>
<evidence type="ECO:0000256" key="2">
    <source>
        <dbReference type="SAM" id="MobiDB-lite"/>
    </source>
</evidence>
<dbReference type="FunFam" id="3.30.70.100:FF:000003">
    <property type="entry name" value="Protein NipSnap homolog 2"/>
    <property type="match status" value="1"/>
</dbReference>
<proteinExistence type="inferred from homology"/>
<dbReference type="InterPro" id="IPR051557">
    <property type="entry name" value="NipSnap_domain"/>
</dbReference>
<dbReference type="PANTHER" id="PTHR21017:SF17">
    <property type="entry name" value="PROTEIN NIPSNAP"/>
    <property type="match status" value="1"/>
</dbReference>
<dbReference type="Pfam" id="PF07978">
    <property type="entry name" value="NIPSNAP"/>
    <property type="match status" value="2"/>
</dbReference>
<dbReference type="GO" id="GO:0005739">
    <property type="term" value="C:mitochondrion"/>
    <property type="evidence" value="ECO:0007669"/>
    <property type="project" value="TreeGrafter"/>
</dbReference>
<dbReference type="GO" id="GO:0000423">
    <property type="term" value="P:mitophagy"/>
    <property type="evidence" value="ECO:0007669"/>
    <property type="project" value="UniProtKB-ARBA"/>
</dbReference>
<feature type="region of interest" description="Disordered" evidence="2">
    <location>
        <begin position="16"/>
        <end position="49"/>
    </location>
</feature>
<accession>A0AA35U0X1</accession>
<dbReference type="InterPro" id="IPR011008">
    <property type="entry name" value="Dimeric_a/b-barrel"/>
</dbReference>
<organism evidence="4 5">
    <name type="scientific">Geodia barretti</name>
    <name type="common">Barrett's horny sponge</name>
    <dbReference type="NCBI Taxonomy" id="519541"/>
    <lineage>
        <taxon>Eukaryota</taxon>
        <taxon>Metazoa</taxon>
        <taxon>Porifera</taxon>
        <taxon>Demospongiae</taxon>
        <taxon>Heteroscleromorpha</taxon>
        <taxon>Tetractinellida</taxon>
        <taxon>Astrophorina</taxon>
        <taxon>Geodiidae</taxon>
        <taxon>Geodia</taxon>
    </lineage>
</organism>
<sequence length="248" mass="28230">MSVVSQSSRAVRLLAPSLASLRERPGPRKTTGDAGEYSGRPSSLEERANPRAEHIPQLMENRDIPISLVGAWTTLLGKKTNTATHIWEYECFNDVAQSVEKMATDKSWQEFTRAGAKFLHSTCNQIVLPFTFFQSSTGETTPTQGGQRRVFEMRSYELKPGSMIEWGQEWAKGIQYRREEAVGGWFSQIGHMHSVHHLWVYKSLQDRDETRQSAWAFPGWDECVRRTVPLIHEMESSILLPTAYSPLQ</sequence>
<comment type="caution">
    <text evidence="4">The sequence shown here is derived from an EMBL/GenBank/DDBJ whole genome shotgun (WGS) entry which is preliminary data.</text>
</comment>
<protein>
    <submittedName>
        <fullName evidence="4">Protein NipSnap homolog 1</fullName>
    </submittedName>
</protein>
<comment type="similarity">
    <text evidence="1">Belongs to the NipSnap family.</text>
</comment>
<evidence type="ECO:0000313" key="4">
    <source>
        <dbReference type="EMBL" id="CAI8057824.1"/>
    </source>
</evidence>
<feature type="domain" description="NIPSNAP" evidence="3">
    <location>
        <begin position="151"/>
        <end position="246"/>
    </location>
</feature>
<dbReference type="Gene3D" id="3.30.70.100">
    <property type="match status" value="2"/>
</dbReference>
<evidence type="ECO:0000256" key="1">
    <source>
        <dbReference type="ARBA" id="ARBA00005291"/>
    </source>
</evidence>
<keyword evidence="5" id="KW-1185">Reference proteome</keyword>
<dbReference type="EMBL" id="CASHTH010004479">
    <property type="protein sequence ID" value="CAI8057824.1"/>
    <property type="molecule type" value="Genomic_DNA"/>
</dbReference>
<reference evidence="4" key="1">
    <citation type="submission" date="2023-03" db="EMBL/GenBank/DDBJ databases">
        <authorList>
            <person name="Steffen K."/>
            <person name="Cardenas P."/>
        </authorList>
    </citation>
    <scope>NUCLEOTIDE SEQUENCE</scope>
</reference>
<gene>
    <name evidence="4" type="ORF">GBAR_LOCUS31486</name>
</gene>
<dbReference type="SUPFAM" id="SSF54909">
    <property type="entry name" value="Dimeric alpha+beta barrel"/>
    <property type="match status" value="2"/>
</dbReference>
<name>A0AA35U0X1_GEOBA</name>
<dbReference type="PANTHER" id="PTHR21017">
    <property type="entry name" value="NIPSNAP-RELATED"/>
    <property type="match status" value="1"/>
</dbReference>